<keyword evidence="2 4" id="KW-0732">Signal</keyword>
<dbReference type="InterPro" id="IPR051093">
    <property type="entry name" value="Neuroligin/BSAL"/>
</dbReference>
<evidence type="ECO:0000313" key="7">
    <source>
        <dbReference type="Proteomes" id="UP000318571"/>
    </source>
</evidence>
<evidence type="ECO:0000256" key="3">
    <source>
        <dbReference type="ARBA" id="ARBA00023180"/>
    </source>
</evidence>
<dbReference type="OMA" id="INMEDAY"/>
<sequence>MKLLDLLLSVLLLLLLPSLRAVSSEESDESENGDTLPRSKVILTKYGQVQGRVHEVQSETLAELRLRLKSVEVFQGIRYATPPVGSNRWQPTRAPSPWKGVLQATSPGPVCPQKFPTIRNESEALLRMSRARMRYLQFLEPHLQRQSEDCLYLNLFAPKQDEGKSVFPTISIW</sequence>
<comment type="caution">
    <text evidence="6">The sequence shown here is derived from an EMBL/GenBank/DDBJ whole genome shotgun (WGS) entry which is preliminary data.</text>
</comment>
<evidence type="ECO:0000259" key="5">
    <source>
        <dbReference type="Pfam" id="PF00135"/>
    </source>
</evidence>
<keyword evidence="3" id="KW-0325">Glycoprotein</keyword>
<dbReference type="InterPro" id="IPR029058">
    <property type="entry name" value="AB_hydrolase_fold"/>
</dbReference>
<comment type="similarity">
    <text evidence="1">Belongs to the type-B carboxylesterase/lipase family.</text>
</comment>
<name>A0A553NNV4_TIGCA</name>
<accession>A0A553NNV4</accession>
<dbReference type="PROSITE" id="PS00941">
    <property type="entry name" value="CARBOXYLESTERASE_B_2"/>
    <property type="match status" value="1"/>
</dbReference>
<evidence type="ECO:0000256" key="1">
    <source>
        <dbReference type="ARBA" id="ARBA00005964"/>
    </source>
</evidence>
<organism evidence="6 7">
    <name type="scientific">Tigriopus californicus</name>
    <name type="common">Marine copepod</name>
    <dbReference type="NCBI Taxonomy" id="6832"/>
    <lineage>
        <taxon>Eukaryota</taxon>
        <taxon>Metazoa</taxon>
        <taxon>Ecdysozoa</taxon>
        <taxon>Arthropoda</taxon>
        <taxon>Crustacea</taxon>
        <taxon>Multicrustacea</taxon>
        <taxon>Hexanauplia</taxon>
        <taxon>Copepoda</taxon>
        <taxon>Harpacticoida</taxon>
        <taxon>Harpacticidae</taxon>
        <taxon>Tigriopus</taxon>
    </lineage>
</organism>
<evidence type="ECO:0000256" key="2">
    <source>
        <dbReference type="ARBA" id="ARBA00022729"/>
    </source>
</evidence>
<keyword evidence="7" id="KW-1185">Reference proteome</keyword>
<evidence type="ECO:0000313" key="6">
    <source>
        <dbReference type="EMBL" id="TRY67080.1"/>
    </source>
</evidence>
<evidence type="ECO:0000256" key="4">
    <source>
        <dbReference type="SAM" id="SignalP"/>
    </source>
</evidence>
<feature type="chain" id="PRO_5021907335" description="Carboxylesterase type B domain-containing protein" evidence="4">
    <location>
        <begin position="22"/>
        <end position="173"/>
    </location>
</feature>
<gene>
    <name evidence="6" type="ORF">TCAL_08049</name>
</gene>
<dbReference type="Gene3D" id="3.40.50.1820">
    <property type="entry name" value="alpha/beta hydrolase"/>
    <property type="match status" value="1"/>
</dbReference>
<dbReference type="Proteomes" id="UP000318571">
    <property type="component" value="Chromosome 4"/>
</dbReference>
<dbReference type="SUPFAM" id="SSF53474">
    <property type="entry name" value="alpha/beta-Hydrolases"/>
    <property type="match status" value="1"/>
</dbReference>
<protein>
    <recommendedName>
        <fullName evidence="5">Carboxylesterase type B domain-containing protein</fullName>
    </recommendedName>
</protein>
<dbReference type="InterPro" id="IPR002018">
    <property type="entry name" value="CarbesteraseB"/>
</dbReference>
<feature type="signal peptide" evidence="4">
    <location>
        <begin position="1"/>
        <end position="21"/>
    </location>
</feature>
<dbReference type="InterPro" id="IPR019819">
    <property type="entry name" value="Carboxylesterase_B_CS"/>
</dbReference>
<reference evidence="6 7" key="1">
    <citation type="journal article" date="2018" name="Nat. Ecol. Evol.">
        <title>Genomic signatures of mitonuclear coevolution across populations of Tigriopus californicus.</title>
        <authorList>
            <person name="Barreto F.S."/>
            <person name="Watson E.T."/>
            <person name="Lima T.G."/>
            <person name="Willett C.S."/>
            <person name="Edmands S."/>
            <person name="Li W."/>
            <person name="Burton R.S."/>
        </authorList>
    </citation>
    <scope>NUCLEOTIDE SEQUENCE [LARGE SCALE GENOMIC DNA]</scope>
    <source>
        <strain evidence="6 7">San Diego</strain>
    </source>
</reference>
<dbReference type="PANTHER" id="PTHR43903">
    <property type="entry name" value="NEUROLIGIN"/>
    <property type="match status" value="1"/>
</dbReference>
<feature type="domain" description="Carboxylesterase type B" evidence="5">
    <location>
        <begin position="39"/>
        <end position="168"/>
    </location>
</feature>
<dbReference type="AlphaFoldDB" id="A0A553NNV4"/>
<dbReference type="Pfam" id="PF00135">
    <property type="entry name" value="COesterase"/>
    <property type="match status" value="1"/>
</dbReference>
<dbReference type="EMBL" id="VCGU01000011">
    <property type="protein sequence ID" value="TRY67080.1"/>
    <property type="molecule type" value="Genomic_DNA"/>
</dbReference>
<proteinExistence type="inferred from homology"/>
<dbReference type="STRING" id="6832.A0A553NNV4"/>